<sequence length="54" mass="5937">MLGEQRYRGGETTGFQSPAPDHITKVVDLADLLDLRLLSRYAVRVDGHHSAGDT</sequence>
<evidence type="ECO:0000256" key="1">
    <source>
        <dbReference type="SAM" id="MobiDB-lite"/>
    </source>
</evidence>
<reference evidence="2" key="1">
    <citation type="submission" date="2016-01" db="EMBL/GenBank/DDBJ databases">
        <authorList>
            <person name="Peeters C."/>
        </authorList>
    </citation>
    <scope>NUCLEOTIDE SEQUENCE [LARGE SCALE GENOMIC DNA]</scope>
    <source>
        <strain evidence="2">LMG 22937</strain>
    </source>
</reference>
<proteinExistence type="predicted"/>
<keyword evidence="3" id="KW-1185">Reference proteome</keyword>
<gene>
    <name evidence="2" type="ORF">AWB67_06805</name>
</gene>
<protein>
    <submittedName>
        <fullName evidence="2">Uncharacterized protein</fullName>
    </submittedName>
</protein>
<evidence type="ECO:0000313" key="2">
    <source>
        <dbReference type="EMBL" id="SAL84923.1"/>
    </source>
</evidence>
<dbReference type="AlphaFoldDB" id="A0A158KW30"/>
<feature type="region of interest" description="Disordered" evidence="1">
    <location>
        <begin position="1"/>
        <end position="20"/>
    </location>
</feature>
<comment type="caution">
    <text evidence="2">The sequence shown here is derived from an EMBL/GenBank/DDBJ whole genome shotgun (WGS) entry which is preliminary data.</text>
</comment>
<evidence type="ECO:0000313" key="3">
    <source>
        <dbReference type="Proteomes" id="UP000054925"/>
    </source>
</evidence>
<organism evidence="2 3">
    <name type="scientific">Caballeronia terrestris</name>
    <dbReference type="NCBI Taxonomy" id="1226301"/>
    <lineage>
        <taxon>Bacteria</taxon>
        <taxon>Pseudomonadati</taxon>
        <taxon>Pseudomonadota</taxon>
        <taxon>Betaproteobacteria</taxon>
        <taxon>Burkholderiales</taxon>
        <taxon>Burkholderiaceae</taxon>
        <taxon>Caballeronia</taxon>
    </lineage>
</organism>
<accession>A0A158KW30</accession>
<dbReference type="Proteomes" id="UP000054925">
    <property type="component" value="Unassembled WGS sequence"/>
</dbReference>
<dbReference type="EMBL" id="FCOL02000143">
    <property type="protein sequence ID" value="SAL84923.1"/>
    <property type="molecule type" value="Genomic_DNA"/>
</dbReference>
<name>A0A158KW30_9BURK</name>